<dbReference type="RefSeq" id="WP_180569684.1">
    <property type="nucleotide sequence ID" value="NZ_JACCKB010000028.1"/>
</dbReference>
<dbReference type="InterPro" id="IPR008929">
    <property type="entry name" value="Chondroitin_lyas"/>
</dbReference>
<organism evidence="1 2">
    <name type="scientific">Spartinivicinus marinus</name>
    <dbReference type="NCBI Taxonomy" id="2994442"/>
    <lineage>
        <taxon>Bacteria</taxon>
        <taxon>Pseudomonadati</taxon>
        <taxon>Pseudomonadota</taxon>
        <taxon>Gammaproteobacteria</taxon>
        <taxon>Oceanospirillales</taxon>
        <taxon>Zooshikellaceae</taxon>
        <taxon>Spartinivicinus</taxon>
    </lineage>
</organism>
<dbReference type="SUPFAM" id="SSF48230">
    <property type="entry name" value="Chondroitin AC/alginate lyase"/>
    <property type="match status" value="1"/>
</dbReference>
<evidence type="ECO:0000313" key="1">
    <source>
        <dbReference type="EMBL" id="NYZ67662.1"/>
    </source>
</evidence>
<dbReference type="Gene3D" id="1.50.10.100">
    <property type="entry name" value="Chondroitin AC/alginate lyase"/>
    <property type="match status" value="1"/>
</dbReference>
<keyword evidence="2" id="KW-1185">Reference proteome</keyword>
<evidence type="ECO:0000313" key="2">
    <source>
        <dbReference type="Proteomes" id="UP000569732"/>
    </source>
</evidence>
<gene>
    <name evidence="1" type="ORF">H0A36_16745</name>
</gene>
<accession>A0A853I7J0</accession>
<sequence length="837" mass="94668">MPYKKGIPSGLEKRMHFFRDKKKFVLGLVLLSLAAYGGIQVDNHLSTQDENSKATRVVTKQLSEFATKQLTTDLDSHKLDGQPVTQHPRIFLTFLQNWQGRSVHPVFQERMALFKQRKTVSVNPCVYKSVLANAGCWVTKPEKEIGEQLVKSLFNFYLMPPKSSGYYGNAWKLALAYDLACTYPGFSQKDRAAIEKRLEKQLEDLLDVLEEDGLSMWHGRASVASQAFLLAMVLDHSSERRQELLKRSQAYFLDLMAALDLTEAWPEGYNYWIQNRAIPIALAAAAYVNGLRHSQQAEKIREIIRRAGYWVIYATRPDDKIEGLGDEGSRIDLKDISRPYIDFIAQLTQDSELAEFSEYLYQVHEGQSYYDGWRWAFRIFNDPQLVRQPVNSKQLVFARNNLPTADIFGKGAFNQAYIRSGWSDQDTLISFRAGHQFSHHGHYDAGHFTIHKQLPLAINSSTYGRYDAPHRLNYAIRSVAKNTLLIMRPGEKVRPNKFFQNNVADGGQRIIQPTGSSIPSVSHWYKNLYKGKHLEGGTIARADLSPAYSYLYADLTGAYNNSEYDDNGDLGKVNKVTRELFYLREQDQLLIYDTIAATSPAYIKKWLLHSVYQPAVKGLKLIKGKAHNGISTSDASEAIITNGNSRLFLKKLLPVNGKLNVIGGPNYRYYVDIDGDGHTWDGINFDQGASDKKWFDSGFWRLELTSTEPKEVEQFLVVLTPRIGKKTVNQSDIKVLKAEKNYYAVQMKSSVVVFLADSTINQLDLDWKAPLKKIYLVGLAPKQQLEVKGQSSITNSVPVQKVVANLQGTAVMTISPQTTHVQIGLLKKLATSALSYK</sequence>
<reference evidence="1 2" key="1">
    <citation type="submission" date="2020-07" db="EMBL/GenBank/DDBJ databases">
        <title>Endozoicomonas sp. nov., isolated from sediment.</title>
        <authorList>
            <person name="Gu T."/>
        </authorList>
    </citation>
    <scope>NUCLEOTIDE SEQUENCE [LARGE SCALE GENOMIC DNA]</scope>
    <source>
        <strain evidence="1 2">SM1973</strain>
    </source>
</reference>
<proteinExistence type="predicted"/>
<protein>
    <recommendedName>
        <fullName evidence="3">Heparinase II/III-like protein</fullName>
    </recommendedName>
</protein>
<dbReference type="AlphaFoldDB" id="A0A853I7J0"/>
<dbReference type="EMBL" id="JACCKB010000028">
    <property type="protein sequence ID" value="NYZ67662.1"/>
    <property type="molecule type" value="Genomic_DNA"/>
</dbReference>
<comment type="caution">
    <text evidence="1">The sequence shown here is derived from an EMBL/GenBank/DDBJ whole genome shotgun (WGS) entry which is preliminary data.</text>
</comment>
<evidence type="ECO:0008006" key="3">
    <source>
        <dbReference type="Google" id="ProtNLM"/>
    </source>
</evidence>
<dbReference type="Gene3D" id="2.70.98.70">
    <property type="match status" value="1"/>
</dbReference>
<dbReference type="Proteomes" id="UP000569732">
    <property type="component" value="Unassembled WGS sequence"/>
</dbReference>
<name>A0A853I7J0_9GAMM</name>